<keyword evidence="2" id="KW-1185">Reference proteome</keyword>
<proteinExistence type="predicted"/>
<dbReference type="AlphaFoldDB" id="A0A4Q9HRF2"/>
<evidence type="ECO:0000313" key="2">
    <source>
        <dbReference type="Proteomes" id="UP000292452"/>
    </source>
</evidence>
<sequence length="201" mass="22335">MATKPILGSPSLSVLTIRPRRRIAQRHLNAAAHVNHDVLYTTISAGMILIRRYLVDRGATPEFADRYGSAFGRVAAKTYRTTHDAEPRKAWSNSTGRWRRVMGYLPDDTDVLNTALAAYPRTARLTPEPADHTRPTAEADHQKTTLDYVHAPSGAEFVVMDAGRYETRIARDVRQLVMTDGRIWHAGPCAITERQTAAVSG</sequence>
<reference evidence="1 2" key="1">
    <citation type="submission" date="2019-02" db="EMBL/GenBank/DDBJ databases">
        <title>Draft Genome Sequence of Streptomyces sp. AM-2504, identified by 16S rRNA comparative analysis as a Streptomyces Kasugaensis strain.</title>
        <authorList>
            <person name="Napolioni V."/>
            <person name="Giuliodori A.M."/>
            <person name="Spurio R."/>
            <person name="Fabbretti A."/>
        </authorList>
    </citation>
    <scope>NUCLEOTIDE SEQUENCE [LARGE SCALE GENOMIC DNA]</scope>
    <source>
        <strain evidence="1 2">AM-2504</strain>
    </source>
</reference>
<accession>A0A4Q9HRF2</accession>
<dbReference type="EMBL" id="SIXH01000216">
    <property type="protein sequence ID" value="TBO57527.1"/>
    <property type="molecule type" value="Genomic_DNA"/>
</dbReference>
<evidence type="ECO:0000313" key="1">
    <source>
        <dbReference type="EMBL" id="TBO57527.1"/>
    </source>
</evidence>
<dbReference type="Proteomes" id="UP000292452">
    <property type="component" value="Unassembled WGS sequence"/>
</dbReference>
<gene>
    <name evidence="1" type="ORF">EYS09_22205</name>
</gene>
<organism evidence="1 2">
    <name type="scientific">Streptomyces kasugaensis</name>
    <dbReference type="NCBI Taxonomy" id="1946"/>
    <lineage>
        <taxon>Bacteria</taxon>
        <taxon>Bacillati</taxon>
        <taxon>Actinomycetota</taxon>
        <taxon>Actinomycetes</taxon>
        <taxon>Kitasatosporales</taxon>
        <taxon>Streptomycetaceae</taxon>
        <taxon>Streptomyces</taxon>
    </lineage>
</organism>
<dbReference type="RefSeq" id="WP_131124564.1">
    <property type="nucleotide sequence ID" value="NZ_SIXH01000216.1"/>
</dbReference>
<name>A0A4Q9HRF2_STRKA</name>
<protein>
    <submittedName>
        <fullName evidence="1">Uncharacterized protein</fullName>
    </submittedName>
</protein>
<comment type="caution">
    <text evidence="1">The sequence shown here is derived from an EMBL/GenBank/DDBJ whole genome shotgun (WGS) entry which is preliminary data.</text>
</comment>